<feature type="transmembrane region" description="Helical" evidence="9">
    <location>
        <begin position="70"/>
        <end position="90"/>
    </location>
</feature>
<feature type="compositionally biased region" description="Basic and acidic residues" evidence="8">
    <location>
        <begin position="395"/>
        <end position="423"/>
    </location>
</feature>
<feature type="region of interest" description="Disordered" evidence="8">
    <location>
        <begin position="391"/>
        <end position="444"/>
    </location>
</feature>
<dbReference type="Pfam" id="PF04258">
    <property type="entry name" value="Peptidase_A22B"/>
    <property type="match status" value="1"/>
</dbReference>
<evidence type="ECO:0000256" key="4">
    <source>
        <dbReference type="ARBA" id="ARBA00022801"/>
    </source>
</evidence>
<dbReference type="Proteomes" id="UP000249464">
    <property type="component" value="Unassembled WGS sequence"/>
</dbReference>
<feature type="transmembrane region" description="Helical" evidence="9">
    <location>
        <begin position="337"/>
        <end position="357"/>
    </location>
</feature>
<keyword evidence="11" id="KW-1185">Reference proteome</keyword>
<evidence type="ECO:0000256" key="6">
    <source>
        <dbReference type="ARBA" id="ARBA00022989"/>
    </source>
</evidence>
<keyword evidence="6 9" id="KW-1133">Transmembrane helix</keyword>
<accession>A0A2X0M0V5</accession>
<evidence type="ECO:0000256" key="9">
    <source>
        <dbReference type="SAM" id="Phobius"/>
    </source>
</evidence>
<dbReference type="GO" id="GO:0098554">
    <property type="term" value="C:cytoplasmic side of endoplasmic reticulum membrane"/>
    <property type="evidence" value="ECO:0007669"/>
    <property type="project" value="TreeGrafter"/>
</dbReference>
<name>A0A2X0M0V5_9BASI</name>
<evidence type="ECO:0000256" key="2">
    <source>
        <dbReference type="ARBA" id="ARBA00006859"/>
    </source>
</evidence>
<reference evidence="10 11" key="1">
    <citation type="submission" date="2016-11" db="EMBL/GenBank/DDBJ databases">
        <authorList>
            <person name="Jaros S."/>
            <person name="Januszkiewicz K."/>
            <person name="Wedrychowicz H."/>
        </authorList>
    </citation>
    <scope>NUCLEOTIDE SEQUENCE [LARGE SCALE GENOMIC DNA]</scope>
</reference>
<evidence type="ECO:0000256" key="1">
    <source>
        <dbReference type="ARBA" id="ARBA00004477"/>
    </source>
</evidence>
<proteinExistence type="inferred from homology"/>
<evidence type="ECO:0000256" key="5">
    <source>
        <dbReference type="ARBA" id="ARBA00022824"/>
    </source>
</evidence>
<feature type="transmembrane region" description="Helical" evidence="9">
    <location>
        <begin position="102"/>
        <end position="124"/>
    </location>
</feature>
<keyword evidence="3 9" id="KW-0812">Transmembrane</keyword>
<feature type="transmembrane region" description="Helical" evidence="9">
    <location>
        <begin position="258"/>
        <end position="277"/>
    </location>
</feature>
<evidence type="ECO:0000256" key="3">
    <source>
        <dbReference type="ARBA" id="ARBA00022692"/>
    </source>
</evidence>
<comment type="subcellular location">
    <subcellularLocation>
        <location evidence="1">Endoplasmic reticulum membrane</location>
        <topology evidence="1">Multi-pass membrane protein</topology>
    </subcellularLocation>
</comment>
<dbReference type="SMART" id="SM00730">
    <property type="entry name" value="PSN"/>
    <property type="match status" value="1"/>
</dbReference>
<dbReference type="PANTHER" id="PTHR12174">
    <property type="entry name" value="SIGNAL PEPTIDE PEPTIDASE"/>
    <property type="match status" value="1"/>
</dbReference>
<comment type="similarity">
    <text evidence="2">Belongs to the peptidase A22B family.</text>
</comment>
<evidence type="ECO:0000313" key="11">
    <source>
        <dbReference type="Proteomes" id="UP000249464"/>
    </source>
</evidence>
<dbReference type="GO" id="GO:0042500">
    <property type="term" value="F:aspartic endopeptidase activity, intramembrane cleaving"/>
    <property type="evidence" value="ECO:0007669"/>
    <property type="project" value="InterPro"/>
</dbReference>
<dbReference type="InterPro" id="IPR006639">
    <property type="entry name" value="Preselin/SPP"/>
</dbReference>
<gene>
    <name evidence="10" type="primary">BQ5605_C019g08954</name>
    <name evidence="10" type="ORF">BQ5605_C019G08954</name>
</gene>
<dbReference type="STRING" id="796604.A0A2X0M0V5"/>
<dbReference type="GO" id="GO:0098553">
    <property type="term" value="C:lumenal side of endoplasmic reticulum membrane"/>
    <property type="evidence" value="ECO:0007669"/>
    <property type="project" value="TreeGrafter"/>
</dbReference>
<dbReference type="PANTHER" id="PTHR12174:SF23">
    <property type="entry name" value="MINOR HISTOCOMPATIBILITY ANTIGEN H13"/>
    <property type="match status" value="1"/>
</dbReference>
<dbReference type="GO" id="GO:0033619">
    <property type="term" value="P:membrane protein proteolysis"/>
    <property type="evidence" value="ECO:0007669"/>
    <property type="project" value="TreeGrafter"/>
</dbReference>
<feature type="transmembrane region" description="Helical" evidence="9">
    <location>
        <begin position="145"/>
        <end position="167"/>
    </location>
</feature>
<feature type="compositionally biased region" description="Low complexity" evidence="8">
    <location>
        <begin position="426"/>
        <end position="438"/>
    </location>
</feature>
<organism evidence="10 11">
    <name type="scientific">Microbotryum silenes-dioicae</name>
    <dbReference type="NCBI Taxonomy" id="796604"/>
    <lineage>
        <taxon>Eukaryota</taxon>
        <taxon>Fungi</taxon>
        <taxon>Dikarya</taxon>
        <taxon>Basidiomycota</taxon>
        <taxon>Pucciniomycotina</taxon>
        <taxon>Microbotryomycetes</taxon>
        <taxon>Microbotryales</taxon>
        <taxon>Microbotryaceae</taxon>
        <taxon>Microbotryum</taxon>
    </lineage>
</organism>
<dbReference type="InterPro" id="IPR007369">
    <property type="entry name" value="Peptidase_A22B_SPP"/>
</dbReference>
<feature type="transmembrane region" description="Helical" evidence="9">
    <location>
        <begin position="198"/>
        <end position="216"/>
    </location>
</feature>
<feature type="transmembrane region" description="Helical" evidence="9">
    <location>
        <begin position="309"/>
        <end position="331"/>
    </location>
</feature>
<feature type="transmembrane region" description="Helical" evidence="9">
    <location>
        <begin position="6"/>
        <end position="29"/>
    </location>
</feature>
<feature type="transmembrane region" description="Helical" evidence="9">
    <location>
        <begin position="173"/>
        <end position="191"/>
    </location>
</feature>
<dbReference type="AlphaFoldDB" id="A0A2X0M0V5"/>
<keyword evidence="5" id="KW-0256">Endoplasmic reticulum</keyword>
<sequence length="444" mass="49621">MANVGDFFAFGSIILLATLTIYSASYASLRMPREAKRRWRKARGQEEDEEEDEEDEEDEVVDRLTAQDAYLFPILGSVVLFSLYLAFTFLDKEMINRILGAYLALMGVGAMAKVLVSGIKFGLGTKVTKGLVKWKISMHKAKKEYASLGFTVLDLVALVLGLGLQVLQLYKPFWILSNLVALSFAFGAVSLMRLDSFWTGSALLALLFFYDVWWVFGSNAVFGANVMVTVATSFDAPIKITFPRTFLYPLYTLQGKDFMLLGLGDIVLPGIFVALSLRWDYHRALKRVEGPPKPEMGWGRKGKGWGRPYFRASLGAYVLGLITTITMMHQFKAAQPALLYLSPACIIVRLIMPNLLFPKLLDKADSILLQAVCFTAWRRDEWKKLWAFEDASDDEPSKDKKKDEAVEAKGEGFVEQQESEKRRGSGLRNRGSGGAASDAEGEKE</sequence>
<protein>
    <submittedName>
        <fullName evidence="10">BQ5605_C019g08954 protein</fullName>
    </submittedName>
</protein>
<dbReference type="GO" id="GO:0006465">
    <property type="term" value="P:signal peptide processing"/>
    <property type="evidence" value="ECO:0007669"/>
    <property type="project" value="TreeGrafter"/>
</dbReference>
<dbReference type="EMBL" id="FQNC01000019">
    <property type="protein sequence ID" value="SGY23595.1"/>
    <property type="molecule type" value="Genomic_DNA"/>
</dbReference>
<evidence type="ECO:0000256" key="7">
    <source>
        <dbReference type="ARBA" id="ARBA00023136"/>
    </source>
</evidence>
<evidence type="ECO:0000256" key="8">
    <source>
        <dbReference type="SAM" id="MobiDB-lite"/>
    </source>
</evidence>
<keyword evidence="7 9" id="KW-0472">Membrane</keyword>
<evidence type="ECO:0000313" key="10">
    <source>
        <dbReference type="EMBL" id="SGY23595.1"/>
    </source>
</evidence>
<keyword evidence="4" id="KW-0378">Hydrolase</keyword>